<dbReference type="InterPro" id="IPR000834">
    <property type="entry name" value="Peptidase_M14"/>
</dbReference>
<dbReference type="OrthoDB" id="10253041at2759"/>
<keyword evidence="10" id="KW-1185">Reference proteome</keyword>
<evidence type="ECO:0000256" key="1">
    <source>
        <dbReference type="ARBA" id="ARBA00001947"/>
    </source>
</evidence>
<dbReference type="GO" id="GO:0008270">
    <property type="term" value="F:zinc ion binding"/>
    <property type="evidence" value="ECO:0007669"/>
    <property type="project" value="InterPro"/>
</dbReference>
<dbReference type="STRING" id="137246.A0A401TET5"/>
<dbReference type="SUPFAM" id="SSF53187">
    <property type="entry name" value="Zn-dependent exopeptidases"/>
    <property type="match status" value="1"/>
</dbReference>
<keyword evidence="4" id="KW-0378">Hydrolase</keyword>
<keyword evidence="4" id="KW-0121">Carboxypeptidase</keyword>
<evidence type="ECO:0000256" key="5">
    <source>
        <dbReference type="ARBA" id="ARBA00029302"/>
    </source>
</evidence>
<dbReference type="GO" id="GO:0004181">
    <property type="term" value="F:metallocarboxypeptidase activity"/>
    <property type="evidence" value="ECO:0007669"/>
    <property type="project" value="InterPro"/>
</dbReference>
<evidence type="ECO:0000256" key="7">
    <source>
        <dbReference type="SAM" id="Phobius"/>
    </source>
</evidence>
<evidence type="ECO:0000313" key="10">
    <source>
        <dbReference type="Proteomes" id="UP000287033"/>
    </source>
</evidence>
<comment type="subcellular location">
    <subcellularLocation>
        <location evidence="2">Cytoplasm</location>
        <location evidence="2">Cytosol</location>
    </subcellularLocation>
</comment>
<dbReference type="GO" id="GO:0005829">
    <property type="term" value="C:cytosol"/>
    <property type="evidence" value="ECO:0007669"/>
    <property type="project" value="UniProtKB-SubCell"/>
</dbReference>
<evidence type="ECO:0000256" key="2">
    <source>
        <dbReference type="ARBA" id="ARBA00004514"/>
    </source>
</evidence>
<keyword evidence="7" id="KW-1133">Transmembrane helix</keyword>
<dbReference type="PROSITE" id="PS52035">
    <property type="entry name" value="PEPTIDASE_M14"/>
    <property type="match status" value="1"/>
</dbReference>
<comment type="caution">
    <text evidence="6">Lacks conserved residue(s) required for the propagation of feature annotation.</text>
</comment>
<dbReference type="PANTHER" id="PTHR12756:SF23">
    <property type="entry name" value="CYTOSOLIC CARBOXYPEPTIDASE 3"/>
    <property type="match status" value="1"/>
</dbReference>
<organism evidence="9 10">
    <name type="scientific">Chiloscyllium punctatum</name>
    <name type="common">Brownbanded bambooshark</name>
    <name type="synonym">Hemiscyllium punctatum</name>
    <dbReference type="NCBI Taxonomy" id="137246"/>
    <lineage>
        <taxon>Eukaryota</taxon>
        <taxon>Metazoa</taxon>
        <taxon>Chordata</taxon>
        <taxon>Craniata</taxon>
        <taxon>Vertebrata</taxon>
        <taxon>Chondrichthyes</taxon>
        <taxon>Elasmobranchii</taxon>
        <taxon>Galeomorphii</taxon>
        <taxon>Galeoidea</taxon>
        <taxon>Orectolobiformes</taxon>
        <taxon>Hemiscylliidae</taxon>
        <taxon>Chiloscyllium</taxon>
    </lineage>
</organism>
<evidence type="ECO:0000313" key="9">
    <source>
        <dbReference type="EMBL" id="GCC41153.1"/>
    </source>
</evidence>
<keyword evidence="7" id="KW-0812">Transmembrane</keyword>
<protein>
    <recommendedName>
        <fullName evidence="8">Peptidase M14 domain-containing protein</fullName>
    </recommendedName>
</protein>
<feature type="transmembrane region" description="Helical" evidence="7">
    <location>
        <begin position="21"/>
        <end position="38"/>
    </location>
</feature>
<keyword evidence="7" id="KW-0472">Membrane</keyword>
<accession>A0A401TET5</accession>
<reference evidence="9 10" key="1">
    <citation type="journal article" date="2018" name="Nat. Ecol. Evol.">
        <title>Shark genomes provide insights into elasmobranch evolution and the origin of vertebrates.</title>
        <authorList>
            <person name="Hara Y"/>
            <person name="Yamaguchi K"/>
            <person name="Onimaru K"/>
            <person name="Kadota M"/>
            <person name="Koyanagi M"/>
            <person name="Keeley SD"/>
            <person name="Tatsumi K"/>
            <person name="Tanaka K"/>
            <person name="Motone F"/>
            <person name="Kageyama Y"/>
            <person name="Nozu R"/>
            <person name="Adachi N"/>
            <person name="Nishimura O"/>
            <person name="Nakagawa R"/>
            <person name="Tanegashima C"/>
            <person name="Kiyatake I"/>
            <person name="Matsumoto R"/>
            <person name="Murakumo K"/>
            <person name="Nishida K"/>
            <person name="Terakita A"/>
            <person name="Kuratani S"/>
            <person name="Sato K"/>
            <person name="Hyodo S Kuraku.S."/>
        </authorList>
    </citation>
    <scope>NUCLEOTIDE SEQUENCE [LARGE SCALE GENOMIC DNA]</scope>
</reference>
<dbReference type="InterPro" id="IPR040626">
    <property type="entry name" value="Pepdidase_M14_N"/>
</dbReference>
<evidence type="ECO:0000259" key="8">
    <source>
        <dbReference type="PROSITE" id="PS52035"/>
    </source>
</evidence>
<dbReference type="Pfam" id="PF00246">
    <property type="entry name" value="Peptidase_M14"/>
    <property type="match status" value="1"/>
</dbReference>
<dbReference type="Gene3D" id="2.60.40.3120">
    <property type="match status" value="1"/>
</dbReference>
<name>A0A401TET5_CHIPU</name>
<evidence type="ECO:0000256" key="6">
    <source>
        <dbReference type="PROSITE-ProRule" id="PRU01379"/>
    </source>
</evidence>
<feature type="domain" description="Peptidase M14" evidence="8">
    <location>
        <begin position="201"/>
        <end position="349"/>
    </location>
</feature>
<comment type="cofactor">
    <cofactor evidence="1">
        <name>Zn(2+)</name>
        <dbReference type="ChEBI" id="CHEBI:29105"/>
    </cofactor>
</comment>
<dbReference type="PANTHER" id="PTHR12756">
    <property type="entry name" value="CYTOSOLIC CARBOXYPEPTIDASE"/>
    <property type="match status" value="1"/>
</dbReference>
<gene>
    <name evidence="9" type="ORF">chiPu_0024986</name>
</gene>
<comment type="caution">
    <text evidence="9">The sequence shown here is derived from an EMBL/GenBank/DDBJ whole genome shotgun (WGS) entry which is preliminary data.</text>
</comment>
<evidence type="ECO:0000256" key="4">
    <source>
        <dbReference type="ARBA" id="ARBA00022645"/>
    </source>
</evidence>
<evidence type="ECO:0000256" key="3">
    <source>
        <dbReference type="ARBA" id="ARBA00005988"/>
    </source>
</evidence>
<proteinExistence type="inferred from homology"/>
<dbReference type="Proteomes" id="UP000287033">
    <property type="component" value="Unassembled WGS sequence"/>
</dbReference>
<dbReference type="Gene3D" id="3.40.630.10">
    <property type="entry name" value="Zn peptidases"/>
    <property type="match status" value="1"/>
</dbReference>
<dbReference type="EMBL" id="BEZZ01050052">
    <property type="protein sequence ID" value="GCC41153.1"/>
    <property type="molecule type" value="Genomic_DNA"/>
</dbReference>
<dbReference type="AlphaFoldDB" id="A0A401TET5"/>
<dbReference type="GO" id="GO:0006508">
    <property type="term" value="P:proteolysis"/>
    <property type="evidence" value="ECO:0007669"/>
    <property type="project" value="InterPro"/>
</dbReference>
<dbReference type="OMA" id="NEANAHN"/>
<sequence>MAFFPEDIGIERPISTLSPCLYLFCGGISCLMLCALTARKGSYFTRSRIGGRRDLLHLATVGADGKDGEALIFESRFESGNLQKAVRVGAYDYELTLRTDLYTDKHTQWYYFRVRNTKAGVTYRFTIVNLMKTSSLYSQGLKPLLYSEQEATQRQVGWYRVGQQIRYYKNGLSHEGRSLYSLTWSFKFPHKNDTCYFAHSYPYTYSHLQRYLAAIASDPVQSQYCKVRVLCHSLAGNIVPVLTITSPARSHETSPAKKAVVVTARVHPGETNSSWVMAGFLDHLLGNSDDACLLRDMFIFKVVPMLNPDGVITGNYRCSLTGRDLNRNYRTMLREAFPCVWHTRNMVQR</sequence>
<keyword evidence="4" id="KW-0645">Protease</keyword>
<dbReference type="Pfam" id="PF18027">
    <property type="entry name" value="Pepdidase_M14_N"/>
    <property type="match status" value="1"/>
</dbReference>
<dbReference type="InterPro" id="IPR050821">
    <property type="entry name" value="Cytosolic_carboxypeptidase"/>
</dbReference>
<comment type="catalytic activity">
    <reaction evidence="5">
        <text>(L-glutamyl)(n+1)-gamma-L-glutamyl-L-glutamyl-[protein] + H2O = (L-glutamyl)(n)-gamma-L-glutamyl-L-glutamyl-[protein] + L-glutamate</text>
        <dbReference type="Rhea" id="RHEA:60004"/>
        <dbReference type="Rhea" id="RHEA-COMP:15519"/>
        <dbReference type="Rhea" id="RHEA-COMP:15675"/>
        <dbReference type="ChEBI" id="CHEBI:15377"/>
        <dbReference type="ChEBI" id="CHEBI:29985"/>
        <dbReference type="ChEBI" id="CHEBI:143623"/>
    </reaction>
    <physiologicalReaction direction="left-to-right" evidence="5">
        <dbReference type="Rhea" id="RHEA:60005"/>
    </physiologicalReaction>
</comment>
<comment type="similarity">
    <text evidence="3 6">Belongs to the peptidase M14 family.</text>
</comment>